<evidence type="ECO:0000256" key="1">
    <source>
        <dbReference type="ARBA" id="ARBA00001055"/>
    </source>
</evidence>
<comment type="catalytic activity">
    <reaction evidence="13">
        <text>(3R)-hydroxydecanoyl-[ACP] = (2E)-decenoyl-[ACP] + H2O</text>
        <dbReference type="Rhea" id="RHEA:41860"/>
        <dbReference type="Rhea" id="RHEA-COMP:9638"/>
        <dbReference type="Rhea" id="RHEA-COMP:9639"/>
        <dbReference type="ChEBI" id="CHEBI:15377"/>
        <dbReference type="ChEBI" id="CHEBI:78466"/>
        <dbReference type="ChEBI" id="CHEBI:78467"/>
    </reaction>
</comment>
<evidence type="ECO:0000256" key="4">
    <source>
        <dbReference type="ARBA" id="ARBA00006714"/>
    </source>
</evidence>
<organism evidence="14 15">
    <name type="scientific">Basfia succiniciproducens</name>
    <dbReference type="NCBI Taxonomy" id="653940"/>
    <lineage>
        <taxon>Bacteria</taxon>
        <taxon>Pseudomonadati</taxon>
        <taxon>Pseudomonadota</taxon>
        <taxon>Gammaproteobacteria</taxon>
        <taxon>Pasteurellales</taxon>
        <taxon>Pasteurellaceae</taxon>
        <taxon>Basfia</taxon>
    </lineage>
</organism>
<dbReference type="NCBIfam" id="TIGR01749">
    <property type="entry name" value="fabA"/>
    <property type="match status" value="1"/>
</dbReference>
<evidence type="ECO:0000256" key="6">
    <source>
        <dbReference type="ARBA" id="ARBA00022490"/>
    </source>
</evidence>
<keyword evidence="9 13" id="KW-0443">Lipid metabolism</keyword>
<evidence type="ECO:0000313" key="15">
    <source>
        <dbReference type="Proteomes" id="UP000199588"/>
    </source>
</evidence>
<comment type="pathway">
    <text evidence="3 13">Lipid metabolism; fatty acid biosynthesis.</text>
</comment>
<evidence type="ECO:0000256" key="3">
    <source>
        <dbReference type="ARBA" id="ARBA00005194"/>
    </source>
</evidence>
<dbReference type="Proteomes" id="UP000199588">
    <property type="component" value="Unassembled WGS sequence"/>
</dbReference>
<comment type="subcellular location">
    <subcellularLocation>
        <location evidence="2 13">Cytoplasm</location>
    </subcellularLocation>
</comment>
<dbReference type="HAMAP" id="MF_00405">
    <property type="entry name" value="FabA"/>
    <property type="match status" value="1"/>
</dbReference>
<dbReference type="SUPFAM" id="SSF54637">
    <property type="entry name" value="Thioesterase/thiol ester dehydrase-isomerase"/>
    <property type="match status" value="1"/>
</dbReference>
<evidence type="ECO:0000256" key="11">
    <source>
        <dbReference type="ARBA" id="ARBA00023235"/>
    </source>
</evidence>
<comment type="caution">
    <text evidence="14">The sequence shown here is derived from an EMBL/GenBank/DDBJ whole genome shotgun (WGS) entry which is preliminary data.</text>
</comment>
<evidence type="ECO:0000256" key="9">
    <source>
        <dbReference type="ARBA" id="ARBA00023098"/>
    </source>
</evidence>
<accession>A0A1G5AEB5</accession>
<evidence type="ECO:0000313" key="14">
    <source>
        <dbReference type="EMBL" id="SCX76210.1"/>
    </source>
</evidence>
<evidence type="ECO:0000256" key="12">
    <source>
        <dbReference type="ARBA" id="ARBA00023239"/>
    </source>
</evidence>
<dbReference type="InterPro" id="IPR029069">
    <property type="entry name" value="HotDog_dom_sf"/>
</dbReference>
<evidence type="ECO:0000256" key="13">
    <source>
        <dbReference type="HAMAP-Rule" id="MF_00405"/>
    </source>
</evidence>
<dbReference type="InterPro" id="IPR013114">
    <property type="entry name" value="FabA_FabZ"/>
</dbReference>
<keyword evidence="6 13" id="KW-0963">Cytoplasm</keyword>
<keyword evidence="7 13" id="KW-0444">Lipid biosynthesis</keyword>
<comment type="catalytic activity">
    <reaction evidence="13">
        <text>(2E)-decenoyl-[ACP] = (3Z)-decenoyl-[ACP]</text>
        <dbReference type="Rhea" id="RHEA:23568"/>
        <dbReference type="Rhea" id="RHEA-COMP:9639"/>
        <dbReference type="Rhea" id="RHEA-COMP:9927"/>
        <dbReference type="ChEBI" id="CHEBI:78467"/>
        <dbReference type="ChEBI" id="CHEBI:78798"/>
        <dbReference type="EC" id="5.3.3.14"/>
    </reaction>
</comment>
<dbReference type="InterPro" id="IPR010083">
    <property type="entry name" value="FabA"/>
</dbReference>
<protein>
    <recommendedName>
        <fullName evidence="13">3-hydroxydecanoyl-[acyl-carrier-protein] dehydratase</fullName>
        <ecNumber evidence="13">4.2.1.59</ecNumber>
    </recommendedName>
    <alternativeName>
        <fullName evidence="13">3-hydroxyacyl-[acyl-carrier-protein] dehydratase FabA</fullName>
    </alternativeName>
    <alternativeName>
        <fullName evidence="13">Beta-hydroxydecanoyl thioester dehydrase</fullName>
    </alternativeName>
    <alternativeName>
        <fullName evidence="13">Trans-2-decenoyl-[acyl-carrier-protein] isomerase</fullName>
        <ecNumber evidence="13">5.3.3.14</ecNumber>
    </alternativeName>
</protein>
<keyword evidence="11 13" id="KW-0413">Isomerase</keyword>
<evidence type="ECO:0000256" key="10">
    <source>
        <dbReference type="ARBA" id="ARBA00023160"/>
    </source>
</evidence>
<keyword evidence="10 13" id="KW-0275">Fatty acid biosynthesis</keyword>
<evidence type="ECO:0000256" key="7">
    <source>
        <dbReference type="ARBA" id="ARBA00022516"/>
    </source>
</evidence>
<evidence type="ECO:0000256" key="5">
    <source>
        <dbReference type="ARBA" id="ARBA00011738"/>
    </source>
</evidence>
<keyword evidence="12 13" id="KW-0456">Lyase</keyword>
<dbReference type="Pfam" id="PF07977">
    <property type="entry name" value="FabA"/>
    <property type="match status" value="1"/>
</dbReference>
<dbReference type="EC" id="4.2.1.59" evidence="13"/>
<reference evidence="14 15" key="1">
    <citation type="submission" date="2016-10" db="EMBL/GenBank/DDBJ databases">
        <authorList>
            <person name="Varghese N."/>
            <person name="Submissions S."/>
        </authorList>
    </citation>
    <scope>NUCLEOTIDE SEQUENCE [LARGE SCALE GENOMIC DNA]</scope>
    <source>
        <strain evidence="14 15">DSM 22022</strain>
    </source>
</reference>
<dbReference type="EC" id="5.3.3.14" evidence="13"/>
<keyword evidence="15" id="KW-1185">Reference proteome</keyword>
<keyword evidence="8 13" id="KW-0276">Fatty acid metabolism</keyword>
<evidence type="ECO:0000256" key="2">
    <source>
        <dbReference type="ARBA" id="ARBA00004496"/>
    </source>
</evidence>
<dbReference type="EMBL" id="FMUQ01000002">
    <property type="protein sequence ID" value="SCX76210.1"/>
    <property type="molecule type" value="Genomic_DNA"/>
</dbReference>
<sequence>MTDSCTLNKKSSYTYEDLLASGRGELFGPKGPQLPAPTMLMMDRVIEMNETGGNYGKGYVEAELDIKPDLFFFGCHFIGDPVMPGCLGLDAMWQLVGFYLGWIGGEGKGRALGVGEVKFTGQILPTAKKVIYRIHLKRVINRKLVMGLADGEVEVDGRVIYTATDLKVGLFQDTSTF</sequence>
<dbReference type="NCBIfam" id="NF003509">
    <property type="entry name" value="PRK05174.1"/>
    <property type="match status" value="1"/>
</dbReference>
<proteinExistence type="inferred from homology"/>
<comment type="subunit">
    <text evidence="5 13">Homodimer.</text>
</comment>
<comment type="similarity">
    <text evidence="4 13">Belongs to the thioester dehydratase family. FabA subfamily.</text>
</comment>
<comment type="catalytic activity">
    <reaction evidence="1 13">
        <text>a (3R)-hydroxyacyl-[ACP] = a (2E)-enoyl-[ACP] + H2O</text>
        <dbReference type="Rhea" id="RHEA:13097"/>
        <dbReference type="Rhea" id="RHEA-COMP:9925"/>
        <dbReference type="Rhea" id="RHEA-COMP:9945"/>
        <dbReference type="ChEBI" id="CHEBI:15377"/>
        <dbReference type="ChEBI" id="CHEBI:78784"/>
        <dbReference type="ChEBI" id="CHEBI:78827"/>
        <dbReference type="EC" id="4.2.1.59"/>
    </reaction>
</comment>
<dbReference type="PANTHER" id="PTHR30272:SF8">
    <property type="entry name" value="3-HYDROXYDECANOYL-[ACYL-CARRIER-PROTEIN] DEHYDRATASE"/>
    <property type="match status" value="1"/>
</dbReference>
<dbReference type="RefSeq" id="WP_090653772.1">
    <property type="nucleotide sequence ID" value="NZ_CP015031.1"/>
</dbReference>
<comment type="function">
    <text evidence="13">Necessary for the introduction of cis unsaturation into fatty acids. Catalyzes the dehydration of (3R)-3-hydroxydecanoyl-ACP to E-(2)-decenoyl-ACP and then its isomerization to Z-(3)-decenoyl-ACP. Can catalyze the dehydratase reaction for beta-hydroxyacyl-ACPs with saturated chain lengths up to 16:0, being most active on intermediate chain length.</text>
</comment>
<dbReference type="PANTHER" id="PTHR30272">
    <property type="entry name" value="3-HYDROXYACYL-[ACYL-CARRIER-PROTEIN] DEHYDRATASE"/>
    <property type="match status" value="1"/>
</dbReference>
<dbReference type="CDD" id="cd01287">
    <property type="entry name" value="FabA"/>
    <property type="match status" value="1"/>
</dbReference>
<dbReference type="Gene3D" id="3.10.129.10">
    <property type="entry name" value="Hotdog Thioesterase"/>
    <property type="match status" value="1"/>
</dbReference>
<feature type="active site" evidence="13">
    <location>
        <position position="76"/>
    </location>
</feature>
<gene>
    <name evidence="13" type="primary">fabA</name>
    <name evidence="14" type="ORF">SAMN02910354_00209</name>
</gene>
<name>A0A1G5AEB5_9PAST</name>
<evidence type="ECO:0000256" key="8">
    <source>
        <dbReference type="ARBA" id="ARBA00022832"/>
    </source>
</evidence>